<sequence>MGHSWSIRAPKLRDGGARIEITENDALTVCEDGDLLLIREQVAHATLRVVLDAHVARDIARMQHGQFPTQRITQLPAWPSACP</sequence>
<accession>K3WVE9</accession>
<dbReference type="InParanoid" id="K3WVE9"/>
<protein>
    <submittedName>
        <fullName evidence="1">Uncharacterized protein</fullName>
    </submittedName>
</protein>
<name>K3WVE9_GLOUD</name>
<keyword evidence="2" id="KW-1185">Reference proteome</keyword>
<dbReference type="HOGENOM" id="CLU_2547592_0_0_1"/>
<reference evidence="2" key="2">
    <citation type="submission" date="2010-04" db="EMBL/GenBank/DDBJ databases">
        <authorList>
            <person name="Buell R."/>
            <person name="Hamilton J."/>
            <person name="Hostetler J."/>
        </authorList>
    </citation>
    <scope>NUCLEOTIDE SEQUENCE [LARGE SCALE GENOMIC DNA]</scope>
    <source>
        <strain evidence="2">DAOM:BR144</strain>
    </source>
</reference>
<reference evidence="2" key="1">
    <citation type="journal article" date="2010" name="Genome Biol.">
        <title>Genome sequence of the necrotrophic plant pathogen Pythium ultimum reveals original pathogenicity mechanisms and effector repertoire.</title>
        <authorList>
            <person name="Levesque C.A."/>
            <person name="Brouwer H."/>
            <person name="Cano L."/>
            <person name="Hamilton J.P."/>
            <person name="Holt C."/>
            <person name="Huitema E."/>
            <person name="Raffaele S."/>
            <person name="Robideau G.P."/>
            <person name="Thines M."/>
            <person name="Win J."/>
            <person name="Zerillo M.M."/>
            <person name="Beakes G.W."/>
            <person name="Boore J.L."/>
            <person name="Busam D."/>
            <person name="Dumas B."/>
            <person name="Ferriera S."/>
            <person name="Fuerstenberg S.I."/>
            <person name="Gachon C.M."/>
            <person name="Gaulin E."/>
            <person name="Govers F."/>
            <person name="Grenville-Briggs L."/>
            <person name="Horner N."/>
            <person name="Hostetler J."/>
            <person name="Jiang R.H."/>
            <person name="Johnson J."/>
            <person name="Krajaejun T."/>
            <person name="Lin H."/>
            <person name="Meijer H.J."/>
            <person name="Moore B."/>
            <person name="Morris P."/>
            <person name="Phuntmart V."/>
            <person name="Puiu D."/>
            <person name="Shetty J."/>
            <person name="Stajich J.E."/>
            <person name="Tripathy S."/>
            <person name="Wawra S."/>
            <person name="van West P."/>
            <person name="Whitty B.R."/>
            <person name="Coutinho P.M."/>
            <person name="Henrissat B."/>
            <person name="Martin F."/>
            <person name="Thomas P.D."/>
            <person name="Tyler B.M."/>
            <person name="De Vries R.P."/>
            <person name="Kamoun S."/>
            <person name="Yandell M."/>
            <person name="Tisserat N."/>
            <person name="Buell C.R."/>
        </authorList>
    </citation>
    <scope>NUCLEOTIDE SEQUENCE</scope>
    <source>
        <strain evidence="2">DAOM:BR144</strain>
    </source>
</reference>
<proteinExistence type="predicted"/>
<evidence type="ECO:0000313" key="2">
    <source>
        <dbReference type="Proteomes" id="UP000019132"/>
    </source>
</evidence>
<dbReference type="AlphaFoldDB" id="K3WVE9"/>
<dbReference type="EMBL" id="GL376599">
    <property type="status" value="NOT_ANNOTATED_CDS"/>
    <property type="molecule type" value="Genomic_DNA"/>
</dbReference>
<organism evidence="1 2">
    <name type="scientific">Globisporangium ultimum (strain ATCC 200006 / CBS 805.95 / DAOM BR144)</name>
    <name type="common">Pythium ultimum</name>
    <dbReference type="NCBI Taxonomy" id="431595"/>
    <lineage>
        <taxon>Eukaryota</taxon>
        <taxon>Sar</taxon>
        <taxon>Stramenopiles</taxon>
        <taxon>Oomycota</taxon>
        <taxon>Peronosporomycetes</taxon>
        <taxon>Pythiales</taxon>
        <taxon>Pythiaceae</taxon>
        <taxon>Globisporangium</taxon>
    </lineage>
</organism>
<dbReference type="VEuPathDB" id="FungiDB:PYU1_G008929"/>
<dbReference type="eggNOG" id="ENOG502RWT3">
    <property type="taxonomic scope" value="Eukaryota"/>
</dbReference>
<reference evidence="1" key="3">
    <citation type="submission" date="2015-02" db="UniProtKB">
        <authorList>
            <consortium name="EnsemblProtists"/>
        </authorList>
    </citation>
    <scope>IDENTIFICATION</scope>
    <source>
        <strain evidence="1">DAOM BR144</strain>
    </source>
</reference>
<dbReference type="Proteomes" id="UP000019132">
    <property type="component" value="Unassembled WGS sequence"/>
</dbReference>
<dbReference type="EnsemblProtists" id="PYU1_T008947">
    <property type="protein sequence ID" value="PYU1_T008947"/>
    <property type="gene ID" value="PYU1_G008929"/>
</dbReference>
<evidence type="ECO:0000313" key="1">
    <source>
        <dbReference type="EnsemblProtists" id="PYU1_T008947"/>
    </source>
</evidence>